<evidence type="ECO:0000313" key="4">
    <source>
        <dbReference type="EMBL" id="CAD9233641.1"/>
    </source>
</evidence>
<proteinExistence type="predicted"/>
<dbReference type="InterPro" id="IPR011009">
    <property type="entry name" value="Kinase-like_dom_sf"/>
</dbReference>
<name>A0A7S1TDZ0_9RHOD</name>
<dbReference type="PROSITE" id="PS00108">
    <property type="entry name" value="PROTEIN_KINASE_ST"/>
    <property type="match status" value="1"/>
</dbReference>
<sequence>MCTERKSRELRAVKILDRSTEPRELEFIRREAKAMLSVRHPSIIRTFDVFDQRTKVSIVMEYLGGGDLFQVIARNESFSEADATHVMRNILMGVEYLHKKGIVHRDIKPENILCAERKFPLSVKICDFGFVNFADGDASKTMKTVIGTPFYMAPEIILKKGHGPPVDIFACGVVCYAMLSGRLPFDATDSLEVYRKILTGSVMFHEEWNLISKNAKNFVKLLLHPIPESRPTASAALRHVWFDSVHYKETCLVSNCQSLSQLKSRRIENQDSKRSGD</sequence>
<dbReference type="InterPro" id="IPR008271">
    <property type="entry name" value="Ser/Thr_kinase_AS"/>
</dbReference>
<dbReference type="GO" id="GO:0004672">
    <property type="term" value="F:protein kinase activity"/>
    <property type="evidence" value="ECO:0007669"/>
    <property type="project" value="InterPro"/>
</dbReference>
<dbReference type="SUPFAM" id="SSF56112">
    <property type="entry name" value="Protein kinase-like (PK-like)"/>
    <property type="match status" value="1"/>
</dbReference>
<dbReference type="PANTHER" id="PTHR24347">
    <property type="entry name" value="SERINE/THREONINE-PROTEIN KINASE"/>
    <property type="match status" value="1"/>
</dbReference>
<reference evidence="4" key="1">
    <citation type="submission" date="2021-01" db="EMBL/GenBank/DDBJ databases">
        <authorList>
            <person name="Corre E."/>
            <person name="Pelletier E."/>
            <person name="Niang G."/>
            <person name="Scheremetjew M."/>
            <person name="Finn R."/>
            <person name="Kale V."/>
            <person name="Holt S."/>
            <person name="Cochrane G."/>
            <person name="Meng A."/>
            <person name="Brown T."/>
            <person name="Cohen L."/>
        </authorList>
    </citation>
    <scope>NUCLEOTIDE SEQUENCE</scope>
    <source>
        <strain evidence="4">SAG 36.94</strain>
    </source>
</reference>
<dbReference type="InterPro" id="IPR000719">
    <property type="entry name" value="Prot_kinase_dom"/>
</dbReference>
<gene>
    <name evidence="4" type="ORF">CCAE0312_LOCUS5727</name>
</gene>
<dbReference type="GO" id="GO:0005524">
    <property type="term" value="F:ATP binding"/>
    <property type="evidence" value="ECO:0007669"/>
    <property type="project" value="UniProtKB-KW"/>
</dbReference>
<dbReference type="EMBL" id="HBGH01010395">
    <property type="protein sequence ID" value="CAD9233641.1"/>
    <property type="molecule type" value="Transcribed_RNA"/>
</dbReference>
<accession>A0A7S1TDZ0</accession>
<evidence type="ECO:0000256" key="1">
    <source>
        <dbReference type="ARBA" id="ARBA00022741"/>
    </source>
</evidence>
<dbReference type="PIRSF" id="PIRSF000654">
    <property type="entry name" value="Integrin-linked_kinase"/>
    <property type="match status" value="1"/>
</dbReference>
<protein>
    <recommendedName>
        <fullName evidence="3">Protein kinase domain-containing protein</fullName>
    </recommendedName>
</protein>
<keyword evidence="2" id="KW-0067">ATP-binding</keyword>
<dbReference type="Pfam" id="PF00069">
    <property type="entry name" value="Pkinase"/>
    <property type="match status" value="1"/>
</dbReference>
<dbReference type="CDD" id="cd05117">
    <property type="entry name" value="STKc_CAMK"/>
    <property type="match status" value="1"/>
</dbReference>
<organism evidence="4">
    <name type="scientific">Compsopogon caeruleus</name>
    <dbReference type="NCBI Taxonomy" id="31354"/>
    <lineage>
        <taxon>Eukaryota</taxon>
        <taxon>Rhodophyta</taxon>
        <taxon>Compsopogonophyceae</taxon>
        <taxon>Compsopogonales</taxon>
        <taxon>Compsopogonaceae</taxon>
        <taxon>Compsopogon</taxon>
    </lineage>
</organism>
<dbReference type="PROSITE" id="PS50011">
    <property type="entry name" value="PROTEIN_KINASE_DOM"/>
    <property type="match status" value="1"/>
</dbReference>
<keyword evidence="1" id="KW-0547">Nucleotide-binding</keyword>
<evidence type="ECO:0000259" key="3">
    <source>
        <dbReference type="PROSITE" id="PS50011"/>
    </source>
</evidence>
<dbReference type="FunFam" id="1.10.510.10:FF:000571">
    <property type="entry name" value="Maternal embryonic leucine zipper kinase"/>
    <property type="match status" value="1"/>
</dbReference>
<feature type="domain" description="Protein kinase" evidence="3">
    <location>
        <begin position="1"/>
        <end position="242"/>
    </location>
</feature>
<dbReference type="Gene3D" id="1.10.510.10">
    <property type="entry name" value="Transferase(Phosphotransferase) domain 1"/>
    <property type="match status" value="1"/>
</dbReference>
<evidence type="ECO:0000256" key="2">
    <source>
        <dbReference type="ARBA" id="ARBA00022840"/>
    </source>
</evidence>
<dbReference type="SMART" id="SM00220">
    <property type="entry name" value="S_TKc"/>
    <property type="match status" value="1"/>
</dbReference>
<dbReference type="AlphaFoldDB" id="A0A7S1TDZ0"/>